<dbReference type="InterPro" id="IPR013783">
    <property type="entry name" value="Ig-like_fold"/>
</dbReference>
<dbReference type="AlphaFoldDB" id="A0A2N7KGS7"/>
<dbReference type="InterPro" id="IPR008962">
    <property type="entry name" value="PapD-like_sf"/>
</dbReference>
<dbReference type="Gene3D" id="2.60.40.10">
    <property type="entry name" value="Immunoglobulins"/>
    <property type="match status" value="1"/>
</dbReference>
<evidence type="ECO:0000313" key="4">
    <source>
        <dbReference type="Proteomes" id="UP000235406"/>
    </source>
</evidence>
<dbReference type="Pfam" id="PF00345">
    <property type="entry name" value="PapD_N"/>
    <property type="match status" value="1"/>
</dbReference>
<name>A0A2N7KGS7_9VIBR</name>
<comment type="caution">
    <text evidence="3">The sequence shown here is derived from an EMBL/GenBank/DDBJ whole genome shotgun (WGS) entry which is preliminary data.</text>
</comment>
<dbReference type="PANTHER" id="PTHR30251:SF4">
    <property type="entry name" value="SLR1668 PROTEIN"/>
    <property type="match status" value="1"/>
</dbReference>
<reference evidence="4" key="1">
    <citation type="submission" date="2016-07" db="EMBL/GenBank/DDBJ databases">
        <title>Nontailed viruses are major unrecognized killers of bacteria in the ocean.</title>
        <authorList>
            <person name="Kauffman K."/>
            <person name="Hussain F."/>
            <person name="Yang J."/>
            <person name="Arevalo P."/>
            <person name="Brown J."/>
            <person name="Cutler M."/>
            <person name="Kelly L."/>
            <person name="Polz M.F."/>
        </authorList>
    </citation>
    <scope>NUCLEOTIDE SEQUENCE [LARGE SCALE GENOMIC DNA]</scope>
    <source>
        <strain evidence="4">10N.261.46.F8</strain>
    </source>
</reference>
<evidence type="ECO:0000313" key="3">
    <source>
        <dbReference type="EMBL" id="PMM75117.1"/>
    </source>
</evidence>
<proteinExistence type="predicted"/>
<feature type="signal peptide" evidence="1">
    <location>
        <begin position="1"/>
        <end position="19"/>
    </location>
</feature>
<dbReference type="InterPro" id="IPR050643">
    <property type="entry name" value="Periplasmic_pilus_chap"/>
</dbReference>
<protein>
    <recommendedName>
        <fullName evidence="2">Pili assembly chaperone N-terminal domain-containing protein</fullName>
    </recommendedName>
</protein>
<dbReference type="OrthoDB" id="5871680at2"/>
<dbReference type="SUPFAM" id="SSF49354">
    <property type="entry name" value="PapD-like"/>
    <property type="match status" value="1"/>
</dbReference>
<keyword evidence="1" id="KW-0732">Signal</keyword>
<accession>A0A2N7KGS7</accession>
<evidence type="ECO:0000259" key="2">
    <source>
        <dbReference type="Pfam" id="PF00345"/>
    </source>
</evidence>
<evidence type="ECO:0000256" key="1">
    <source>
        <dbReference type="SAM" id="SignalP"/>
    </source>
</evidence>
<dbReference type="GO" id="GO:0071555">
    <property type="term" value="P:cell wall organization"/>
    <property type="evidence" value="ECO:0007669"/>
    <property type="project" value="InterPro"/>
</dbReference>
<dbReference type="PANTHER" id="PTHR30251">
    <property type="entry name" value="PILUS ASSEMBLY CHAPERONE"/>
    <property type="match status" value="1"/>
</dbReference>
<dbReference type="InterPro" id="IPR016147">
    <property type="entry name" value="Pili_assmbl_chaperone_N"/>
</dbReference>
<dbReference type="Proteomes" id="UP000235406">
    <property type="component" value="Unassembled WGS sequence"/>
</dbReference>
<feature type="domain" description="Pili assembly chaperone N-terminal" evidence="2">
    <location>
        <begin position="37"/>
        <end position="144"/>
    </location>
</feature>
<organism evidence="3 4">
    <name type="scientific">Vibrio lentus</name>
    <dbReference type="NCBI Taxonomy" id="136468"/>
    <lineage>
        <taxon>Bacteria</taxon>
        <taxon>Pseudomonadati</taxon>
        <taxon>Pseudomonadota</taxon>
        <taxon>Gammaproteobacteria</taxon>
        <taxon>Vibrionales</taxon>
        <taxon>Vibrionaceae</taxon>
        <taxon>Vibrio</taxon>
    </lineage>
</organism>
<dbReference type="RefSeq" id="WP_102434230.1">
    <property type="nucleotide sequence ID" value="NZ_CAWNVI010000044.1"/>
</dbReference>
<gene>
    <name evidence="3" type="ORF">BCT49_23295</name>
</gene>
<dbReference type="GO" id="GO:0030288">
    <property type="term" value="C:outer membrane-bounded periplasmic space"/>
    <property type="evidence" value="ECO:0007669"/>
    <property type="project" value="InterPro"/>
</dbReference>
<dbReference type="EMBL" id="MCZK01000044">
    <property type="protein sequence ID" value="PMM75117.1"/>
    <property type="molecule type" value="Genomic_DNA"/>
</dbReference>
<feature type="chain" id="PRO_5014672871" description="Pili assembly chaperone N-terminal domain-containing protein" evidence="1">
    <location>
        <begin position="20"/>
        <end position="225"/>
    </location>
</feature>
<sequence>MKTTILIFSLLLHHVAAFCYEITPMYQEMQEFGRKALTSYTINNTQDRSLPVEVVVYDVTYDETGEVLTLNEDSFLILPPQIMVNPLSSQKIRVRYIPSDALTTTKLYRIEFNELEVKGQEDKESKIKTLLSFSTLAFVSPNALEPTMKTSLKDNNIIVVENTSKVLVNLLQSVFELQTSDGKKDLPWNEIDTKTSGYLMPGATAHYPIPTILGNVSGISVKQEK</sequence>